<sequence>MIITTNNKDIENKVIVDTSIWSLALRHDKKLDNSIYVDLLQDLITNNQIVLLGAVRQEILTDIRHKNQYNHLKNSLRVFPNFQLDIEDYEMAAEFYNICRNKGIQGANTDFLICAVAVRRSYSILTTDKDFNNFSLYIPITLVEITS</sequence>
<dbReference type="RefSeq" id="WP_353930828.1">
    <property type="nucleotide sequence ID" value="NZ_CP150886.1"/>
</dbReference>
<evidence type="ECO:0000256" key="3">
    <source>
        <dbReference type="ARBA" id="ARBA00022723"/>
    </source>
</evidence>
<evidence type="ECO:0000313" key="8">
    <source>
        <dbReference type="Proteomes" id="UP001483337"/>
    </source>
</evidence>
<reference evidence="7 8" key="1">
    <citation type="submission" date="2024-04" db="EMBL/GenBank/DDBJ databases">
        <title>Okeanomitos corallinicola gen. &amp; sp. nov. (Nostocales, Cyanobacteria), a new toxic marine heterocyst-forming cyanobacterium from a coral reef.</title>
        <authorList>
            <person name="Li H."/>
            <person name="Li R."/>
            <person name="Kang J."/>
            <person name="Hii K.S."/>
            <person name="Mohamed H.F."/>
            <person name="Xu X."/>
            <person name="Luo Z."/>
        </authorList>
    </citation>
    <scope>NUCLEOTIDE SEQUENCE [LARGE SCALE GENOMIC DNA]</scope>
    <source>
        <strain evidence="7 8">TIOX110</strain>
    </source>
</reference>
<name>A0ABZ2URB0_9CYAN</name>
<dbReference type="InterPro" id="IPR029060">
    <property type="entry name" value="PIN-like_dom_sf"/>
</dbReference>
<dbReference type="PANTHER" id="PTHR42740">
    <property type="entry name" value="RIBONUCLEASE VAPC3"/>
    <property type="match status" value="1"/>
</dbReference>
<proteinExistence type="predicted"/>
<dbReference type="SUPFAM" id="SSF88723">
    <property type="entry name" value="PIN domain-like"/>
    <property type="match status" value="1"/>
</dbReference>
<keyword evidence="5" id="KW-0460">Magnesium</keyword>
<feature type="domain" description="PIN" evidence="6">
    <location>
        <begin position="14"/>
        <end position="133"/>
    </location>
</feature>
<protein>
    <submittedName>
        <fullName evidence="7">PIN domain-containing protein</fullName>
    </submittedName>
</protein>
<evidence type="ECO:0000256" key="2">
    <source>
        <dbReference type="ARBA" id="ARBA00022722"/>
    </source>
</evidence>
<dbReference type="PANTHER" id="PTHR42740:SF1">
    <property type="entry name" value="RIBONUCLEASE VAPC3"/>
    <property type="match status" value="1"/>
</dbReference>
<dbReference type="InterPro" id="IPR002716">
    <property type="entry name" value="PIN_dom"/>
</dbReference>
<keyword evidence="2" id="KW-0540">Nuclease</keyword>
<evidence type="ECO:0000256" key="5">
    <source>
        <dbReference type="ARBA" id="ARBA00022842"/>
    </source>
</evidence>
<keyword evidence="8" id="KW-1185">Reference proteome</keyword>
<dbReference type="Proteomes" id="UP001483337">
    <property type="component" value="Chromosome"/>
</dbReference>
<evidence type="ECO:0000313" key="7">
    <source>
        <dbReference type="EMBL" id="WZB87918.1"/>
    </source>
</evidence>
<dbReference type="Pfam" id="PF01850">
    <property type="entry name" value="PIN"/>
    <property type="match status" value="1"/>
</dbReference>
<evidence type="ECO:0000259" key="6">
    <source>
        <dbReference type="Pfam" id="PF01850"/>
    </source>
</evidence>
<dbReference type="Gene3D" id="3.40.50.1010">
    <property type="entry name" value="5'-nuclease"/>
    <property type="match status" value="1"/>
</dbReference>
<evidence type="ECO:0000256" key="1">
    <source>
        <dbReference type="ARBA" id="ARBA00022649"/>
    </source>
</evidence>
<keyword evidence="1" id="KW-1277">Toxin-antitoxin system</keyword>
<gene>
    <name evidence="7" type="ORF">WJM97_21575</name>
</gene>
<keyword evidence="3" id="KW-0479">Metal-binding</keyword>
<dbReference type="EMBL" id="CP150886">
    <property type="protein sequence ID" value="WZB87918.1"/>
    <property type="molecule type" value="Genomic_DNA"/>
</dbReference>
<organism evidence="7 8">
    <name type="scientific">Okeanomitos corallinicola TIOX110</name>
    <dbReference type="NCBI Taxonomy" id="3133117"/>
    <lineage>
        <taxon>Bacteria</taxon>
        <taxon>Bacillati</taxon>
        <taxon>Cyanobacteriota</taxon>
        <taxon>Cyanophyceae</taxon>
        <taxon>Nostocales</taxon>
        <taxon>Aphanizomenonaceae</taxon>
        <taxon>Okeanomitos</taxon>
    </lineage>
</organism>
<keyword evidence="4" id="KW-0378">Hydrolase</keyword>
<evidence type="ECO:0000256" key="4">
    <source>
        <dbReference type="ARBA" id="ARBA00022801"/>
    </source>
</evidence>
<accession>A0ABZ2URB0</accession>
<dbReference type="InterPro" id="IPR051749">
    <property type="entry name" value="PINc/VapC_TA_RNase"/>
</dbReference>